<keyword evidence="8 13" id="KW-0653">Protein transport</keyword>
<evidence type="ECO:0000256" key="14">
    <source>
        <dbReference type="SAM" id="MobiDB-lite"/>
    </source>
</evidence>
<comment type="similarity">
    <text evidence="2 13">Belongs to the type III secretion exporter family.</text>
</comment>
<feature type="region of interest" description="Disordered" evidence="14">
    <location>
        <begin position="1"/>
        <end position="23"/>
    </location>
</feature>
<keyword evidence="9 13" id="KW-1133">Transmembrane helix</keyword>
<feature type="transmembrane region" description="Helical" evidence="13">
    <location>
        <begin position="144"/>
        <end position="166"/>
    </location>
</feature>
<protein>
    <recommendedName>
        <fullName evidence="3 13">Flagellar biosynthetic protein FlhB</fullName>
    </recommendedName>
</protein>
<organism evidence="15 16">
    <name type="scientific">Salinarimonas ramus</name>
    <dbReference type="NCBI Taxonomy" id="690164"/>
    <lineage>
        <taxon>Bacteria</taxon>
        <taxon>Pseudomonadati</taxon>
        <taxon>Pseudomonadota</taxon>
        <taxon>Alphaproteobacteria</taxon>
        <taxon>Hyphomicrobiales</taxon>
        <taxon>Salinarimonadaceae</taxon>
        <taxon>Salinarimonas</taxon>
    </lineage>
</organism>
<dbReference type="PRINTS" id="PR00950">
    <property type="entry name" value="TYPE3IMSPROT"/>
</dbReference>
<dbReference type="RefSeq" id="WP_188913502.1">
    <property type="nucleotide sequence ID" value="NZ_BMMF01000007.1"/>
</dbReference>
<keyword evidence="11 13" id="KW-1006">Bacterial flagellum protein export</keyword>
<proteinExistence type="inferred from homology"/>
<accession>A0A917Q9L4</accession>
<keyword evidence="16" id="KW-1185">Reference proteome</keyword>
<dbReference type="GO" id="GO:0044780">
    <property type="term" value="P:bacterial-type flagellum assembly"/>
    <property type="evidence" value="ECO:0007669"/>
    <property type="project" value="InterPro"/>
</dbReference>
<keyword evidence="5 13" id="KW-1003">Cell membrane</keyword>
<dbReference type="GO" id="GO:0009306">
    <property type="term" value="P:protein secretion"/>
    <property type="evidence" value="ECO:0007669"/>
    <property type="project" value="InterPro"/>
</dbReference>
<evidence type="ECO:0000256" key="5">
    <source>
        <dbReference type="ARBA" id="ARBA00022475"/>
    </source>
</evidence>
<evidence type="ECO:0000256" key="3">
    <source>
        <dbReference type="ARBA" id="ARBA00021622"/>
    </source>
</evidence>
<dbReference type="FunFam" id="3.40.1690.10:FF:000001">
    <property type="entry name" value="Flagellar biosynthetic protein FlhB"/>
    <property type="match status" value="1"/>
</dbReference>
<sequence length="355" mass="39320">MADQDTEQDDRTEEPTARKLEQAIQKGDVAKSQEITTFFVLGGFTLAALLTSGWSAQTILQGVTGFFANAHQVTDGAGHLAVGRDAIATVLIALAAPFAIFIVAGLVGGGLQHRPLWTVEPLTPKLDRISPIAGFKRVFGMEAFVNFAKGLLKLAIIGTLVAILLWNERARIDTLVQESPTLLFVEVKDLSVKLLGGTLALFFFVAIGDALYQRFAWLKRQRMTRREIKEEFKQTEGSPEVKARQRQLRMERARRRMMAAVPEATVVITNPTHYAVALKYEKGMPAPICLAKGVDALALKIREKAREHDVPIIENPPLARALHATVEIDREIPVEHYAAVAEVIGYVLRLRRRRA</sequence>
<keyword evidence="10 13" id="KW-0472">Membrane</keyword>
<feature type="transmembrane region" description="Helical" evidence="13">
    <location>
        <begin position="190"/>
        <end position="212"/>
    </location>
</feature>
<dbReference type="PANTHER" id="PTHR30531">
    <property type="entry name" value="FLAGELLAR BIOSYNTHETIC PROTEIN FLHB"/>
    <property type="match status" value="1"/>
</dbReference>
<comment type="function">
    <text evidence="12 13">Required for formation of the rod structure in the basal body of the flagellar apparatus. Together with FliI and FliH, may constitute the export apparatus of flagellin.</text>
</comment>
<dbReference type="InterPro" id="IPR006136">
    <property type="entry name" value="FlhB"/>
</dbReference>
<keyword evidence="15" id="KW-0969">Cilium</keyword>
<dbReference type="InterPro" id="IPR006135">
    <property type="entry name" value="T3SS_substrate_exporter"/>
</dbReference>
<keyword evidence="15" id="KW-0966">Cell projection</keyword>
<evidence type="ECO:0000256" key="8">
    <source>
        <dbReference type="ARBA" id="ARBA00022927"/>
    </source>
</evidence>
<evidence type="ECO:0000256" key="9">
    <source>
        <dbReference type="ARBA" id="ARBA00022989"/>
    </source>
</evidence>
<dbReference type="Proteomes" id="UP000600449">
    <property type="component" value="Unassembled WGS sequence"/>
</dbReference>
<dbReference type="NCBIfam" id="TIGR00328">
    <property type="entry name" value="flhB"/>
    <property type="match status" value="1"/>
</dbReference>
<dbReference type="SUPFAM" id="SSF160544">
    <property type="entry name" value="EscU C-terminal domain-like"/>
    <property type="match status" value="1"/>
</dbReference>
<evidence type="ECO:0000256" key="13">
    <source>
        <dbReference type="RuleBase" id="RU364091"/>
    </source>
</evidence>
<evidence type="ECO:0000256" key="11">
    <source>
        <dbReference type="ARBA" id="ARBA00023225"/>
    </source>
</evidence>
<evidence type="ECO:0000256" key="2">
    <source>
        <dbReference type="ARBA" id="ARBA00010690"/>
    </source>
</evidence>
<evidence type="ECO:0000256" key="4">
    <source>
        <dbReference type="ARBA" id="ARBA00022448"/>
    </source>
</evidence>
<dbReference type="Pfam" id="PF01312">
    <property type="entry name" value="Bac_export_2"/>
    <property type="match status" value="1"/>
</dbReference>
<dbReference type="EMBL" id="BMMF01000007">
    <property type="protein sequence ID" value="GGK37279.1"/>
    <property type="molecule type" value="Genomic_DNA"/>
</dbReference>
<name>A0A917Q9L4_9HYPH</name>
<keyword evidence="7 13" id="KW-1005">Bacterial flagellum biogenesis</keyword>
<evidence type="ECO:0000256" key="12">
    <source>
        <dbReference type="ARBA" id="ARBA00025078"/>
    </source>
</evidence>
<dbReference type="GO" id="GO:0005886">
    <property type="term" value="C:plasma membrane"/>
    <property type="evidence" value="ECO:0007669"/>
    <property type="project" value="UniProtKB-SubCell"/>
</dbReference>
<keyword evidence="6 13" id="KW-0812">Transmembrane</keyword>
<feature type="transmembrane region" description="Helical" evidence="13">
    <location>
        <begin position="35"/>
        <end position="56"/>
    </location>
</feature>
<evidence type="ECO:0000313" key="15">
    <source>
        <dbReference type="EMBL" id="GGK37279.1"/>
    </source>
</evidence>
<gene>
    <name evidence="13 15" type="primary">flhB</name>
    <name evidence="15" type="ORF">GCM10011322_25400</name>
</gene>
<reference evidence="15 16" key="1">
    <citation type="journal article" date="2014" name="Int. J. Syst. Evol. Microbiol.">
        <title>Complete genome sequence of Corynebacterium casei LMG S-19264T (=DSM 44701T), isolated from a smear-ripened cheese.</title>
        <authorList>
            <consortium name="US DOE Joint Genome Institute (JGI-PGF)"/>
            <person name="Walter F."/>
            <person name="Albersmeier A."/>
            <person name="Kalinowski J."/>
            <person name="Ruckert C."/>
        </authorList>
    </citation>
    <scope>NUCLEOTIDE SEQUENCE [LARGE SCALE GENOMIC DNA]</scope>
    <source>
        <strain evidence="15 16">CGMCC 1.9161</strain>
    </source>
</reference>
<comment type="subcellular location">
    <subcellularLocation>
        <location evidence="1">Cell membrane</location>
        <topology evidence="1">Multi-pass membrane protein</topology>
    </subcellularLocation>
</comment>
<evidence type="ECO:0000256" key="6">
    <source>
        <dbReference type="ARBA" id="ARBA00022692"/>
    </source>
</evidence>
<feature type="compositionally biased region" description="Acidic residues" evidence="14">
    <location>
        <begin position="1"/>
        <end position="12"/>
    </location>
</feature>
<feature type="transmembrane region" description="Helical" evidence="13">
    <location>
        <begin position="86"/>
        <end position="107"/>
    </location>
</feature>
<dbReference type="Gene3D" id="3.40.1690.10">
    <property type="entry name" value="secretion proteins EscU"/>
    <property type="match status" value="1"/>
</dbReference>
<evidence type="ECO:0000256" key="10">
    <source>
        <dbReference type="ARBA" id="ARBA00023136"/>
    </source>
</evidence>
<dbReference type="PANTHER" id="PTHR30531:SF12">
    <property type="entry name" value="FLAGELLAR BIOSYNTHETIC PROTEIN FLHB"/>
    <property type="match status" value="1"/>
</dbReference>
<evidence type="ECO:0000256" key="1">
    <source>
        <dbReference type="ARBA" id="ARBA00004651"/>
    </source>
</evidence>
<evidence type="ECO:0000313" key="16">
    <source>
        <dbReference type="Proteomes" id="UP000600449"/>
    </source>
</evidence>
<keyword evidence="4 13" id="KW-0813">Transport</keyword>
<dbReference type="AlphaFoldDB" id="A0A917Q9L4"/>
<comment type="caution">
    <text evidence="15">The sequence shown here is derived from an EMBL/GenBank/DDBJ whole genome shotgun (WGS) entry which is preliminary data.</text>
</comment>
<dbReference type="Gene3D" id="6.10.250.2080">
    <property type="match status" value="1"/>
</dbReference>
<dbReference type="InterPro" id="IPR029025">
    <property type="entry name" value="T3SS_substrate_exporter_C"/>
</dbReference>
<evidence type="ECO:0000256" key="7">
    <source>
        <dbReference type="ARBA" id="ARBA00022795"/>
    </source>
</evidence>
<keyword evidence="15" id="KW-0282">Flagellum</keyword>